<dbReference type="AlphaFoldDB" id="A0A9N8HFI9"/>
<comment type="similarity">
    <text evidence="1">Belongs to the UPF0587 family.</text>
</comment>
<evidence type="ECO:0000256" key="2">
    <source>
        <dbReference type="ARBA" id="ARBA00022723"/>
    </source>
</evidence>
<keyword evidence="3" id="KW-0862">Zinc</keyword>
<comment type="caution">
    <text evidence="4">The sequence shown here is derived from an EMBL/GenBank/DDBJ whole genome shotgun (WGS) entry which is preliminary data.</text>
</comment>
<name>A0A9N8HFI9_9STRA</name>
<evidence type="ECO:0000313" key="4">
    <source>
        <dbReference type="EMBL" id="CAB9510897.1"/>
    </source>
</evidence>
<dbReference type="GO" id="GO:0008270">
    <property type="term" value="F:zinc ion binding"/>
    <property type="evidence" value="ECO:0007669"/>
    <property type="project" value="TreeGrafter"/>
</dbReference>
<accession>A0A9N8HFI9</accession>
<evidence type="ECO:0000256" key="3">
    <source>
        <dbReference type="ARBA" id="ARBA00022833"/>
    </source>
</evidence>
<reference evidence="4" key="1">
    <citation type="submission" date="2020-06" db="EMBL/GenBank/DDBJ databases">
        <authorList>
            <consortium name="Plant Systems Biology data submission"/>
        </authorList>
    </citation>
    <scope>NUCLEOTIDE SEQUENCE</scope>
    <source>
        <strain evidence="4">D6</strain>
    </source>
</reference>
<protein>
    <submittedName>
        <fullName evidence="4">UPF0587 protein</fullName>
    </submittedName>
</protein>
<dbReference type="SUPFAM" id="SSF141678">
    <property type="entry name" value="MAL13P1.257-like"/>
    <property type="match status" value="1"/>
</dbReference>
<gene>
    <name evidence="4" type="ORF">SEMRO_458_G147100.1</name>
</gene>
<keyword evidence="5" id="KW-1185">Reference proteome</keyword>
<dbReference type="InterPro" id="IPR008584">
    <property type="entry name" value="CXXC_Zn-binding_euk"/>
</dbReference>
<evidence type="ECO:0000256" key="1">
    <source>
        <dbReference type="ARBA" id="ARBA00007818"/>
    </source>
</evidence>
<keyword evidence="2" id="KW-0479">Metal-binding</keyword>
<dbReference type="Pfam" id="PF05907">
    <property type="entry name" value="CXXC_Zn-b_euk"/>
    <property type="match status" value="1"/>
</dbReference>
<sequence length="177" mass="19938">MVLFVLYMKAEFEGIGSIALRKDQNLCISVRNPLSDFETRDKVVFNPSETVEQEEGARQSPHHLSIKWEGNKKACMLECLDEKAVKTALKKKKSKDVPRDLTEDDSGNWVPILAMECRGLEPYAFHAMGDEFVVTSQGGKAFTEDVDLSEGDWADYDEENDAAVSLSEIEFKIEGIR</sequence>
<organism evidence="4 5">
    <name type="scientific">Seminavis robusta</name>
    <dbReference type="NCBI Taxonomy" id="568900"/>
    <lineage>
        <taxon>Eukaryota</taxon>
        <taxon>Sar</taxon>
        <taxon>Stramenopiles</taxon>
        <taxon>Ochrophyta</taxon>
        <taxon>Bacillariophyta</taxon>
        <taxon>Bacillariophyceae</taxon>
        <taxon>Bacillariophycidae</taxon>
        <taxon>Naviculales</taxon>
        <taxon>Naviculaceae</taxon>
        <taxon>Seminavis</taxon>
    </lineage>
</organism>
<dbReference type="PANTHER" id="PTHR12857">
    <property type="entry name" value="CXXC MOTIF CONTAINING ZINC BINDING PROTEIN"/>
    <property type="match status" value="1"/>
</dbReference>
<dbReference type="OrthoDB" id="10248838at2759"/>
<evidence type="ECO:0000313" key="5">
    <source>
        <dbReference type="Proteomes" id="UP001153069"/>
    </source>
</evidence>
<dbReference type="Proteomes" id="UP001153069">
    <property type="component" value="Unassembled WGS sequence"/>
</dbReference>
<dbReference type="PANTHER" id="PTHR12857:SF0">
    <property type="entry name" value="CXXC MOTIF CONTAINING ZINC BINDING PROTEIN"/>
    <property type="match status" value="1"/>
</dbReference>
<proteinExistence type="inferred from homology"/>
<dbReference type="EMBL" id="CAICTM010000457">
    <property type="protein sequence ID" value="CAB9510897.1"/>
    <property type="molecule type" value="Genomic_DNA"/>
</dbReference>